<name>A0A8S2P4A1_9BILA</name>
<accession>A0A8S2P4A1</accession>
<dbReference type="AlphaFoldDB" id="A0A8S2P4A1"/>
<feature type="region of interest" description="Disordered" evidence="1">
    <location>
        <begin position="1"/>
        <end position="45"/>
    </location>
</feature>
<dbReference type="Proteomes" id="UP000681722">
    <property type="component" value="Unassembled WGS sequence"/>
</dbReference>
<evidence type="ECO:0000313" key="3">
    <source>
        <dbReference type="Proteomes" id="UP000681722"/>
    </source>
</evidence>
<evidence type="ECO:0000256" key="1">
    <source>
        <dbReference type="SAM" id="MobiDB-lite"/>
    </source>
</evidence>
<dbReference type="EMBL" id="CAJOBC010016745">
    <property type="protein sequence ID" value="CAF4029845.1"/>
    <property type="molecule type" value="Genomic_DNA"/>
</dbReference>
<evidence type="ECO:0000313" key="2">
    <source>
        <dbReference type="EMBL" id="CAF4029845.1"/>
    </source>
</evidence>
<feature type="compositionally biased region" description="Low complexity" evidence="1">
    <location>
        <begin position="15"/>
        <end position="40"/>
    </location>
</feature>
<gene>
    <name evidence="2" type="ORF">SRO942_LOCUS26529</name>
</gene>
<protein>
    <submittedName>
        <fullName evidence="2">Uncharacterized protein</fullName>
    </submittedName>
</protein>
<organism evidence="2 3">
    <name type="scientific">Didymodactylos carnosus</name>
    <dbReference type="NCBI Taxonomy" id="1234261"/>
    <lineage>
        <taxon>Eukaryota</taxon>
        <taxon>Metazoa</taxon>
        <taxon>Spiralia</taxon>
        <taxon>Gnathifera</taxon>
        <taxon>Rotifera</taxon>
        <taxon>Eurotatoria</taxon>
        <taxon>Bdelloidea</taxon>
        <taxon>Philodinida</taxon>
        <taxon>Philodinidae</taxon>
        <taxon>Didymodactylos</taxon>
    </lineage>
</organism>
<sequence length="77" mass="9230">MNSKNWYVPYPEPVRPQQQQPVTTDFPQQQQQISPVMPQQNARQDQLWYPPQQSFPLITYQQQAQPLTTNQQQQNLY</sequence>
<reference evidence="2" key="1">
    <citation type="submission" date="2021-02" db="EMBL/GenBank/DDBJ databases">
        <authorList>
            <person name="Nowell W R."/>
        </authorList>
    </citation>
    <scope>NUCLEOTIDE SEQUENCE</scope>
</reference>
<comment type="caution">
    <text evidence="2">The sequence shown here is derived from an EMBL/GenBank/DDBJ whole genome shotgun (WGS) entry which is preliminary data.</text>
</comment>
<proteinExistence type="predicted"/>